<dbReference type="InterPro" id="IPR001647">
    <property type="entry name" value="HTH_TetR"/>
</dbReference>
<evidence type="ECO:0000256" key="3">
    <source>
        <dbReference type="ARBA" id="ARBA00023163"/>
    </source>
</evidence>
<proteinExistence type="predicted"/>
<dbReference type="PANTHER" id="PTHR30055:SF234">
    <property type="entry name" value="HTH-TYPE TRANSCRIPTIONAL REGULATOR BETI"/>
    <property type="match status" value="1"/>
</dbReference>
<evidence type="ECO:0000256" key="5">
    <source>
        <dbReference type="SAM" id="MobiDB-lite"/>
    </source>
</evidence>
<feature type="DNA-binding region" description="H-T-H motif" evidence="4">
    <location>
        <begin position="57"/>
        <end position="76"/>
    </location>
</feature>
<dbReference type="PANTHER" id="PTHR30055">
    <property type="entry name" value="HTH-TYPE TRANSCRIPTIONAL REGULATOR RUTR"/>
    <property type="match status" value="1"/>
</dbReference>
<evidence type="ECO:0000259" key="6">
    <source>
        <dbReference type="PROSITE" id="PS50977"/>
    </source>
</evidence>
<organism evidence="7 8">
    <name type="scientific">Herminiimonas arsenicoxydans</name>
    <dbReference type="NCBI Taxonomy" id="204773"/>
    <lineage>
        <taxon>Bacteria</taxon>
        <taxon>Pseudomonadati</taxon>
        <taxon>Pseudomonadota</taxon>
        <taxon>Betaproteobacteria</taxon>
        <taxon>Burkholderiales</taxon>
        <taxon>Oxalobacteraceae</taxon>
        <taxon>Herminiimonas</taxon>
    </lineage>
</organism>
<dbReference type="Gene3D" id="1.10.10.60">
    <property type="entry name" value="Homeodomain-like"/>
    <property type="match status" value="1"/>
</dbReference>
<evidence type="ECO:0000256" key="1">
    <source>
        <dbReference type="ARBA" id="ARBA00023015"/>
    </source>
</evidence>
<keyword evidence="3" id="KW-0804">Transcription</keyword>
<feature type="compositionally biased region" description="Basic and acidic residues" evidence="5">
    <location>
        <begin position="22"/>
        <end position="33"/>
    </location>
</feature>
<feature type="region of interest" description="Disordered" evidence="5">
    <location>
        <begin position="1"/>
        <end position="33"/>
    </location>
</feature>
<evidence type="ECO:0000256" key="4">
    <source>
        <dbReference type="PROSITE-ProRule" id="PRU00335"/>
    </source>
</evidence>
<dbReference type="KEGG" id="har:HEAR0039"/>
<sequence>MKPFASKTKHKSSNSQPAPDRAAGDVRKPRSDGVEARERLLHTALRLFAEKGYSKTSTREIAQASGVNIASIKYYFSDKAGLYRAVFTEPMGNCEHISLSDLSNSTLRESLEGFFVGFLAPLKQNDLIQLCIRLHFREMLEPTGLWEEEIGSSIKPAHAALVAILMKHMQTSKADDDMHRLAFSIVGLPLQMFILREAINAIRPKLIATPAAIDLWADHLTDYAEAMIAVAVARRAATPSPVMGSVSKKKKS</sequence>
<keyword evidence="1" id="KW-0805">Transcription regulation</keyword>
<name>A4G188_HERAR</name>
<protein>
    <submittedName>
        <fullName evidence="7">Transcriptional regulator, TetR family</fullName>
    </submittedName>
</protein>
<dbReference type="InterPro" id="IPR036271">
    <property type="entry name" value="Tet_transcr_reg_TetR-rel_C_sf"/>
</dbReference>
<dbReference type="InterPro" id="IPR015292">
    <property type="entry name" value="Tscrpt_reg_YbiH_C"/>
</dbReference>
<dbReference type="Proteomes" id="UP000006697">
    <property type="component" value="Chromosome"/>
</dbReference>
<dbReference type="GO" id="GO:0000976">
    <property type="term" value="F:transcription cis-regulatory region binding"/>
    <property type="evidence" value="ECO:0007669"/>
    <property type="project" value="TreeGrafter"/>
</dbReference>
<evidence type="ECO:0000313" key="8">
    <source>
        <dbReference type="Proteomes" id="UP000006697"/>
    </source>
</evidence>
<dbReference type="Pfam" id="PF09209">
    <property type="entry name" value="CecR_C"/>
    <property type="match status" value="1"/>
</dbReference>
<dbReference type="Pfam" id="PF00440">
    <property type="entry name" value="TetR_N"/>
    <property type="match status" value="1"/>
</dbReference>
<dbReference type="EMBL" id="CU207211">
    <property type="protein sequence ID" value="CAL60275.1"/>
    <property type="molecule type" value="Genomic_DNA"/>
</dbReference>
<evidence type="ECO:0000256" key="2">
    <source>
        <dbReference type="ARBA" id="ARBA00023125"/>
    </source>
</evidence>
<accession>A4G188</accession>
<dbReference type="SUPFAM" id="SSF46689">
    <property type="entry name" value="Homeodomain-like"/>
    <property type="match status" value="1"/>
</dbReference>
<dbReference type="OrthoDB" id="9789566at2"/>
<reference evidence="7 8" key="1">
    <citation type="journal article" date="2007" name="PLoS Genet.">
        <title>A tale of two oxidation states: bacterial colonization of arsenic-rich environments.</title>
        <authorList>
            <person name="Muller D."/>
            <person name="Medigue C."/>
            <person name="Koechler S."/>
            <person name="Barbe V."/>
            <person name="Barakat M."/>
            <person name="Talla E."/>
            <person name="Bonnefoy V."/>
            <person name="Krin E."/>
            <person name="Arsene-Ploetze F."/>
            <person name="Carapito C."/>
            <person name="Chandler M."/>
            <person name="Cournoyer B."/>
            <person name="Cruveiller S."/>
            <person name="Dossat C."/>
            <person name="Duval S."/>
            <person name="Heymann M."/>
            <person name="Leize E."/>
            <person name="Lieutaud A."/>
            <person name="Lievremont D."/>
            <person name="Makita Y."/>
            <person name="Mangenot S."/>
            <person name="Nitschke W."/>
            <person name="Ortet P."/>
            <person name="Perdrial N."/>
            <person name="Schoepp B."/>
            <person name="Siguier N."/>
            <person name="Simeonova D.D."/>
            <person name="Rouy Z."/>
            <person name="Segurens B."/>
            <person name="Turlin E."/>
            <person name="Vallenet D."/>
            <person name="Van Dorsselaer A."/>
            <person name="Weiss S."/>
            <person name="Weissenbach J."/>
            <person name="Lett M.C."/>
            <person name="Danchin A."/>
            <person name="Bertin P.N."/>
        </authorList>
    </citation>
    <scope>NUCLEOTIDE SEQUENCE [LARGE SCALE GENOMIC DNA]</scope>
    <source>
        <strain evidence="8">ULPAs1</strain>
    </source>
</reference>
<dbReference type="AlphaFoldDB" id="A4G188"/>
<dbReference type="STRING" id="204773.HEAR0039"/>
<dbReference type="GO" id="GO:0003700">
    <property type="term" value="F:DNA-binding transcription factor activity"/>
    <property type="evidence" value="ECO:0007669"/>
    <property type="project" value="TreeGrafter"/>
</dbReference>
<dbReference type="InterPro" id="IPR050109">
    <property type="entry name" value="HTH-type_TetR-like_transc_reg"/>
</dbReference>
<keyword evidence="8" id="KW-1185">Reference proteome</keyword>
<feature type="domain" description="HTH tetR-type" evidence="6">
    <location>
        <begin position="34"/>
        <end position="94"/>
    </location>
</feature>
<dbReference type="SUPFAM" id="SSF48498">
    <property type="entry name" value="Tetracyclin repressor-like, C-terminal domain"/>
    <property type="match status" value="1"/>
</dbReference>
<dbReference type="PROSITE" id="PS50977">
    <property type="entry name" value="HTH_TETR_2"/>
    <property type="match status" value="1"/>
</dbReference>
<dbReference type="HOGENOM" id="CLU_069356_16_1_4"/>
<dbReference type="PRINTS" id="PR00455">
    <property type="entry name" value="HTHTETR"/>
</dbReference>
<evidence type="ECO:0000313" key="7">
    <source>
        <dbReference type="EMBL" id="CAL60275.1"/>
    </source>
</evidence>
<keyword evidence="2 4" id="KW-0238">DNA-binding</keyword>
<gene>
    <name evidence="7" type="ordered locus">HEAR0039</name>
</gene>
<dbReference type="eggNOG" id="COG1309">
    <property type="taxonomic scope" value="Bacteria"/>
</dbReference>
<dbReference type="Gene3D" id="1.10.357.10">
    <property type="entry name" value="Tetracycline Repressor, domain 2"/>
    <property type="match status" value="1"/>
</dbReference>
<dbReference type="InterPro" id="IPR009057">
    <property type="entry name" value="Homeodomain-like_sf"/>
</dbReference>